<dbReference type="GO" id="GO:0009507">
    <property type="term" value="C:chloroplast"/>
    <property type="evidence" value="ECO:0007669"/>
    <property type="project" value="TreeGrafter"/>
</dbReference>
<keyword evidence="2" id="KW-1133">Transmembrane helix</keyword>
<keyword evidence="2" id="KW-0472">Membrane</keyword>
<gene>
    <name evidence="3" type="ORF">Vretimale_5349</name>
</gene>
<accession>A0A8J4DFA2</accession>
<keyword evidence="2" id="KW-0812">Transmembrane</keyword>
<proteinExistence type="predicted"/>
<name>A0A8J4DFA2_9CHLO</name>
<evidence type="ECO:0000256" key="2">
    <source>
        <dbReference type="SAM" id="Phobius"/>
    </source>
</evidence>
<sequence length="305" mass="34070">MSLTATRQQAGASCSGAAFGSHLKSSFRPVLRQWRLIRMHDVTLCASSGSPGSSDSFVREARTAASRAFKQAQKKWDAFAKEQRLEQRTNEAFNKASASARDATDKAKEKARRVFIQLDSEYELTSKSARAARRAEEMARDIDQTYGIRRRVRSTGDYISRSWPTWQRQLDEFGSTWYGKITVFTALCLLLSSPLFWGVLNVVLLVWWLSIPIAVLMLNYAREQQAQRLKEQQEAEARRAANPFADLFGGAFGGARTGGNRSRRGSSNPDGSYGHNRYAQQDGPIIDAEWTTLDEGDAPAGTSRK</sequence>
<comment type="caution">
    <text evidence="3">The sequence shown here is derived from an EMBL/GenBank/DDBJ whole genome shotgun (WGS) entry which is preliminary data.</text>
</comment>
<evidence type="ECO:0000313" key="4">
    <source>
        <dbReference type="Proteomes" id="UP000722791"/>
    </source>
</evidence>
<reference evidence="3" key="1">
    <citation type="journal article" date="2021" name="Proc. Natl. Acad. Sci. U.S.A.">
        <title>Three genomes in the algal genus Volvox reveal the fate of a haploid sex-determining region after a transition to homothallism.</title>
        <authorList>
            <person name="Yamamoto K."/>
            <person name="Hamaji T."/>
            <person name="Kawai-Toyooka H."/>
            <person name="Matsuzaki R."/>
            <person name="Takahashi F."/>
            <person name="Nishimura Y."/>
            <person name="Kawachi M."/>
            <person name="Noguchi H."/>
            <person name="Minakuchi Y."/>
            <person name="Umen J.G."/>
            <person name="Toyoda A."/>
            <person name="Nozaki H."/>
        </authorList>
    </citation>
    <scope>NUCLEOTIDE SEQUENCE</scope>
    <source>
        <strain evidence="3">NIES-3785</strain>
    </source>
</reference>
<dbReference type="PANTHER" id="PTHR36356:SF1">
    <property type="entry name" value="EXPRESSED PROTEIN"/>
    <property type="match status" value="1"/>
</dbReference>
<protein>
    <submittedName>
        <fullName evidence="3">Uncharacterized protein</fullName>
    </submittedName>
</protein>
<feature type="transmembrane region" description="Helical" evidence="2">
    <location>
        <begin position="202"/>
        <end position="221"/>
    </location>
</feature>
<dbReference type="OrthoDB" id="542323at2759"/>
<dbReference type="PANTHER" id="PTHR36356">
    <property type="entry name" value="EXPRESSED PROTEIN"/>
    <property type="match status" value="1"/>
</dbReference>
<feature type="region of interest" description="Disordered" evidence="1">
    <location>
        <begin position="253"/>
        <end position="279"/>
    </location>
</feature>
<evidence type="ECO:0000313" key="3">
    <source>
        <dbReference type="EMBL" id="GIM00179.1"/>
    </source>
</evidence>
<dbReference type="Proteomes" id="UP000722791">
    <property type="component" value="Unassembled WGS sequence"/>
</dbReference>
<evidence type="ECO:0000256" key="1">
    <source>
        <dbReference type="SAM" id="MobiDB-lite"/>
    </source>
</evidence>
<dbReference type="EMBL" id="BNCQ01000007">
    <property type="protein sequence ID" value="GIM00179.1"/>
    <property type="molecule type" value="Genomic_DNA"/>
</dbReference>
<dbReference type="AlphaFoldDB" id="A0A8J4DFA2"/>
<organism evidence="3 4">
    <name type="scientific">Volvox reticuliferus</name>
    <dbReference type="NCBI Taxonomy" id="1737510"/>
    <lineage>
        <taxon>Eukaryota</taxon>
        <taxon>Viridiplantae</taxon>
        <taxon>Chlorophyta</taxon>
        <taxon>core chlorophytes</taxon>
        <taxon>Chlorophyceae</taxon>
        <taxon>CS clade</taxon>
        <taxon>Chlamydomonadales</taxon>
        <taxon>Volvocaceae</taxon>
        <taxon>Volvox</taxon>
    </lineage>
</organism>